<evidence type="ECO:0000256" key="1">
    <source>
        <dbReference type="ARBA" id="ARBA00004230"/>
    </source>
</evidence>
<keyword evidence="7" id="KW-0547">Nucleotide-binding</keyword>
<feature type="domain" description="AAA+ ATPase" evidence="21">
    <location>
        <begin position="2214"/>
        <end position="2350"/>
    </location>
</feature>
<dbReference type="FunFam" id="1.20.1270.280:FF:000005">
    <property type="entry name" value="Dynein axonemal heavy chain 10"/>
    <property type="match status" value="1"/>
</dbReference>
<dbReference type="Pfam" id="PF17857">
    <property type="entry name" value="AAA_lid_1"/>
    <property type="match status" value="1"/>
</dbReference>
<evidence type="ECO:0000256" key="17">
    <source>
        <dbReference type="ARBA" id="ARBA00063032"/>
    </source>
</evidence>
<keyword evidence="9" id="KW-0282">Flagellum</keyword>
<dbReference type="FunFam" id="1.10.8.1220:FF:000001">
    <property type="entry name" value="Dynein axonemal heavy chain 5"/>
    <property type="match status" value="1"/>
</dbReference>
<dbReference type="InterPro" id="IPR035699">
    <property type="entry name" value="AAA_6"/>
</dbReference>
<feature type="domain" description="AAA+ ATPase" evidence="21">
    <location>
        <begin position="2841"/>
        <end position="2991"/>
    </location>
</feature>
<dbReference type="GO" id="GO:0051959">
    <property type="term" value="F:dynein light intermediate chain binding"/>
    <property type="evidence" value="ECO:0007669"/>
    <property type="project" value="InterPro"/>
</dbReference>
<keyword evidence="6" id="KW-0677">Repeat</keyword>
<evidence type="ECO:0000256" key="10">
    <source>
        <dbReference type="ARBA" id="ARBA00023017"/>
    </source>
</evidence>
<name>A0A8S3Y609_PARAO</name>
<dbReference type="FunFam" id="3.40.50.300:FF:002141">
    <property type="entry name" value="Dynein heavy chain"/>
    <property type="match status" value="1"/>
</dbReference>
<dbReference type="GO" id="GO:0036156">
    <property type="term" value="C:inner dynein arm"/>
    <property type="evidence" value="ECO:0007669"/>
    <property type="project" value="UniProtKB-ARBA"/>
</dbReference>
<keyword evidence="11 19" id="KW-0175">Coiled coil</keyword>
<dbReference type="Pfam" id="PF03028">
    <property type="entry name" value="Dynein_heavy"/>
    <property type="match status" value="1"/>
</dbReference>
<feature type="compositionally biased region" description="Low complexity" evidence="20">
    <location>
        <begin position="146"/>
        <end position="164"/>
    </location>
</feature>
<dbReference type="GO" id="GO:0005874">
    <property type="term" value="C:microtubule"/>
    <property type="evidence" value="ECO:0007669"/>
    <property type="project" value="UniProtKB-KW"/>
</dbReference>
<comment type="function">
    <text evidence="16">Force generating protein of eukaryotic cilia and flagella. Produces force towards the minus ends of microtubules. Dynein has ATPase activity; the force-producing power stroke is thought to occur on release of ADP. Required for assembly of the I1 inner arm complex and its targeting to the appropriate axoneme location. Also required for phototaxis.</text>
</comment>
<dbReference type="Pfam" id="PF12775">
    <property type="entry name" value="AAA_7"/>
    <property type="match status" value="1"/>
</dbReference>
<dbReference type="InterPro" id="IPR024743">
    <property type="entry name" value="Dynein_HC_stalk"/>
</dbReference>
<evidence type="ECO:0000256" key="5">
    <source>
        <dbReference type="ARBA" id="ARBA00022701"/>
    </source>
</evidence>
<dbReference type="FunFam" id="3.40.50.300:FF:000049">
    <property type="entry name" value="Dynein, axonemal, heavy chain 5"/>
    <property type="match status" value="1"/>
</dbReference>
<keyword evidence="8" id="KW-0067">ATP-binding</keyword>
<dbReference type="PANTHER" id="PTHR22878:SF63">
    <property type="entry name" value="DYNEIN AXONEMAL HEAVY CHAIN 10"/>
    <property type="match status" value="1"/>
</dbReference>
<dbReference type="InterPro" id="IPR013594">
    <property type="entry name" value="Dynein_heavy_tail"/>
</dbReference>
<dbReference type="GO" id="GO:0005524">
    <property type="term" value="F:ATP binding"/>
    <property type="evidence" value="ECO:0007669"/>
    <property type="project" value="UniProtKB-KW"/>
</dbReference>
<reference evidence="22" key="1">
    <citation type="submission" date="2021-04" db="EMBL/GenBank/DDBJ databases">
        <authorList>
            <person name="Tunstrom K."/>
        </authorList>
    </citation>
    <scope>NUCLEOTIDE SEQUENCE</scope>
</reference>
<evidence type="ECO:0000256" key="6">
    <source>
        <dbReference type="ARBA" id="ARBA00022737"/>
    </source>
</evidence>
<evidence type="ECO:0000256" key="13">
    <source>
        <dbReference type="ARBA" id="ARBA00023175"/>
    </source>
</evidence>
<feature type="region of interest" description="Disordered" evidence="20">
    <location>
        <begin position="98"/>
        <end position="176"/>
    </location>
</feature>
<dbReference type="GO" id="GO:0008569">
    <property type="term" value="F:minus-end-directed microtubule motor activity"/>
    <property type="evidence" value="ECO:0007669"/>
    <property type="project" value="InterPro"/>
</dbReference>
<dbReference type="FunFam" id="1.20.140.100:FF:000001">
    <property type="entry name" value="dynein heavy chain 17, axonemal"/>
    <property type="match status" value="1"/>
</dbReference>
<evidence type="ECO:0000256" key="15">
    <source>
        <dbReference type="ARBA" id="ARBA00023273"/>
    </source>
</evidence>
<accession>A0A8S3Y609</accession>
<keyword evidence="14" id="KW-0206">Cytoskeleton</keyword>
<keyword evidence="15" id="KW-0966">Cell projection</keyword>
<feature type="compositionally biased region" description="Pro residues" evidence="20">
    <location>
        <begin position="101"/>
        <end position="111"/>
    </location>
</feature>
<dbReference type="FunFam" id="3.20.180.20:FF:000001">
    <property type="entry name" value="Dynein axonemal heavy chain 5"/>
    <property type="match status" value="1"/>
</dbReference>
<evidence type="ECO:0000256" key="16">
    <source>
        <dbReference type="ARBA" id="ARBA00054075"/>
    </source>
</evidence>
<dbReference type="Pfam" id="PF18198">
    <property type="entry name" value="AAA_lid_11"/>
    <property type="match status" value="1"/>
</dbReference>
<dbReference type="OrthoDB" id="64868at2759"/>
<dbReference type="Pfam" id="PF18199">
    <property type="entry name" value="Dynein_C"/>
    <property type="match status" value="1"/>
</dbReference>
<dbReference type="InterPro" id="IPR024317">
    <property type="entry name" value="Dynein_heavy_chain_D4_dom"/>
</dbReference>
<dbReference type="InterPro" id="IPR041658">
    <property type="entry name" value="AAA_lid_11"/>
</dbReference>
<evidence type="ECO:0000256" key="7">
    <source>
        <dbReference type="ARBA" id="ARBA00022741"/>
    </source>
</evidence>
<dbReference type="InterPro" id="IPR026983">
    <property type="entry name" value="DHC"/>
</dbReference>
<dbReference type="Pfam" id="PF08393">
    <property type="entry name" value="DHC_N2"/>
    <property type="match status" value="1"/>
</dbReference>
<evidence type="ECO:0000259" key="21">
    <source>
        <dbReference type="SMART" id="SM00382"/>
    </source>
</evidence>
<evidence type="ECO:0000256" key="12">
    <source>
        <dbReference type="ARBA" id="ARBA00023069"/>
    </source>
</evidence>
<evidence type="ECO:0000256" key="2">
    <source>
        <dbReference type="ARBA" id="ARBA00004430"/>
    </source>
</evidence>
<dbReference type="GO" id="GO:0060294">
    <property type="term" value="P:cilium movement involved in cell motility"/>
    <property type="evidence" value="ECO:0007669"/>
    <property type="project" value="UniProtKB-ARBA"/>
</dbReference>
<feature type="coiled-coil region" evidence="19">
    <location>
        <begin position="3798"/>
        <end position="3849"/>
    </location>
</feature>
<evidence type="ECO:0000313" key="22">
    <source>
        <dbReference type="EMBL" id="CAG5048742.1"/>
    </source>
</evidence>
<evidence type="ECO:0000256" key="20">
    <source>
        <dbReference type="SAM" id="MobiDB-lite"/>
    </source>
</evidence>
<feature type="coiled-coil region" evidence="19">
    <location>
        <begin position="3141"/>
        <end position="3168"/>
    </location>
</feature>
<dbReference type="Proteomes" id="UP000691718">
    <property type="component" value="Unassembled WGS sequence"/>
</dbReference>
<dbReference type="GO" id="GO:0097729">
    <property type="term" value="C:9+2 motile cilium"/>
    <property type="evidence" value="ECO:0007669"/>
    <property type="project" value="UniProtKB-ARBA"/>
</dbReference>
<keyword evidence="10" id="KW-0243">Dynein</keyword>
<keyword evidence="13" id="KW-0505">Motor protein</keyword>
<keyword evidence="4" id="KW-0963">Cytoplasm</keyword>
<comment type="caution">
    <text evidence="22">The sequence shown here is derived from an EMBL/GenBank/DDBJ whole genome shotgun (WGS) entry which is preliminary data.</text>
</comment>
<keyword evidence="5" id="KW-0493">Microtubule</keyword>
<dbReference type="Pfam" id="PF17852">
    <property type="entry name" value="Dynein_AAA_lid"/>
    <property type="match status" value="1"/>
</dbReference>
<evidence type="ECO:0000256" key="18">
    <source>
        <dbReference type="ARBA" id="ARBA00077719"/>
    </source>
</evidence>
<protein>
    <recommendedName>
        <fullName evidence="18">Dynein-1, subspecies f</fullName>
    </recommendedName>
</protein>
<evidence type="ECO:0000256" key="3">
    <source>
        <dbReference type="ARBA" id="ARBA00008887"/>
    </source>
</evidence>
<feature type="coiled-coil region" evidence="19">
    <location>
        <begin position="4014"/>
        <end position="4062"/>
    </location>
</feature>
<dbReference type="Pfam" id="PF12774">
    <property type="entry name" value="AAA_6"/>
    <property type="match status" value="1"/>
</dbReference>
<evidence type="ECO:0000313" key="23">
    <source>
        <dbReference type="Proteomes" id="UP000691718"/>
    </source>
</evidence>
<dbReference type="FunFam" id="3.10.490.20:FF:000006">
    <property type="entry name" value="Dynein axonemal heavy chain 10"/>
    <property type="match status" value="1"/>
</dbReference>
<evidence type="ECO:0000256" key="11">
    <source>
        <dbReference type="ARBA" id="ARBA00023054"/>
    </source>
</evidence>
<dbReference type="Pfam" id="PF08385">
    <property type="entry name" value="DHC_N1"/>
    <property type="match status" value="1"/>
</dbReference>
<proteinExistence type="inferred from homology"/>
<dbReference type="FunFam" id="1.10.287.2620:FF:000002">
    <property type="entry name" value="Dynein heavy chain 2, axonemal"/>
    <property type="match status" value="1"/>
</dbReference>
<dbReference type="GO" id="GO:0036159">
    <property type="term" value="P:inner dynein arm assembly"/>
    <property type="evidence" value="ECO:0007669"/>
    <property type="project" value="UniProtKB-ARBA"/>
</dbReference>
<dbReference type="GO" id="GO:0045505">
    <property type="term" value="F:dynein intermediate chain binding"/>
    <property type="evidence" value="ECO:0007669"/>
    <property type="project" value="InterPro"/>
</dbReference>
<organism evidence="22 23">
    <name type="scientific">Parnassius apollo</name>
    <name type="common">Apollo butterfly</name>
    <name type="synonym">Papilio apollo</name>
    <dbReference type="NCBI Taxonomy" id="110799"/>
    <lineage>
        <taxon>Eukaryota</taxon>
        <taxon>Metazoa</taxon>
        <taxon>Ecdysozoa</taxon>
        <taxon>Arthropoda</taxon>
        <taxon>Hexapoda</taxon>
        <taxon>Insecta</taxon>
        <taxon>Pterygota</taxon>
        <taxon>Neoptera</taxon>
        <taxon>Endopterygota</taxon>
        <taxon>Lepidoptera</taxon>
        <taxon>Glossata</taxon>
        <taxon>Ditrysia</taxon>
        <taxon>Papilionoidea</taxon>
        <taxon>Papilionidae</taxon>
        <taxon>Parnassiinae</taxon>
        <taxon>Parnassini</taxon>
        <taxon>Parnassius</taxon>
        <taxon>Parnassius</taxon>
    </lineage>
</organism>
<dbReference type="FunFam" id="1.20.920.20:FF:000001">
    <property type="entry name" value="dynein heavy chain 2, axonemal"/>
    <property type="match status" value="1"/>
</dbReference>
<dbReference type="InterPro" id="IPR013602">
    <property type="entry name" value="Dynein_heavy_linker"/>
</dbReference>
<evidence type="ECO:0000256" key="4">
    <source>
        <dbReference type="ARBA" id="ARBA00022490"/>
    </source>
</evidence>
<feature type="domain" description="AAA+ ATPase" evidence="21">
    <location>
        <begin position="2493"/>
        <end position="2763"/>
    </location>
</feature>
<dbReference type="InterPro" id="IPR041466">
    <property type="entry name" value="Dynein_AAA5_ext"/>
</dbReference>
<evidence type="ECO:0000256" key="9">
    <source>
        <dbReference type="ARBA" id="ARBA00022846"/>
    </source>
</evidence>
<comment type="subunit">
    <text evidence="17">The I1 inner arm complex (also known as the f dynein complex) is a two-headed isoform composed of two heavy chains (1-alpha and 1-beta), three intermediate chains and three light chains. I1 occupies a specific position proximal to the first radial spoke and repeats every 96 nm along the length of the axoneme.</text>
</comment>
<dbReference type="FunFam" id="3.40.50.300:FF:000044">
    <property type="entry name" value="Dynein heavy chain 5, axonemal"/>
    <property type="match status" value="1"/>
</dbReference>
<dbReference type="GO" id="GO:0008017">
    <property type="term" value="F:microtubule binding"/>
    <property type="evidence" value="ECO:0007669"/>
    <property type="project" value="UniProtKB-ARBA"/>
</dbReference>
<dbReference type="EMBL" id="CAJQZP010001468">
    <property type="protein sequence ID" value="CAG5048742.1"/>
    <property type="molecule type" value="Genomic_DNA"/>
</dbReference>
<dbReference type="InterPro" id="IPR041228">
    <property type="entry name" value="Dynein_C"/>
</dbReference>
<dbReference type="Pfam" id="PF12781">
    <property type="entry name" value="AAA_9"/>
    <property type="match status" value="1"/>
</dbReference>
<feature type="region of interest" description="Disordered" evidence="20">
    <location>
        <begin position="941"/>
        <end position="968"/>
    </location>
</feature>
<dbReference type="FunFam" id="1.20.58.1120:FF:000008">
    <property type="entry name" value="Dynein heavy chain 10, axonemal"/>
    <property type="match status" value="1"/>
</dbReference>
<dbReference type="FunFam" id="3.40.50.300:FF:000153">
    <property type="entry name" value="Dynein axonemal heavy chain 1"/>
    <property type="match status" value="1"/>
</dbReference>
<dbReference type="InterPro" id="IPR003593">
    <property type="entry name" value="AAA+_ATPase"/>
</dbReference>
<feature type="compositionally biased region" description="Acidic residues" evidence="20">
    <location>
        <begin position="127"/>
        <end position="137"/>
    </location>
</feature>
<gene>
    <name evidence="22" type="ORF">PAPOLLO_LOCUS24267</name>
</gene>
<comment type="subcellular location">
    <subcellularLocation>
        <location evidence="1">Cell projection</location>
        <location evidence="1">Cilium</location>
        <location evidence="1">Flagellum</location>
    </subcellularLocation>
    <subcellularLocation>
        <location evidence="2">Cytoplasm</location>
        <location evidence="2">Cytoskeleton</location>
        <location evidence="2">Cilium axoneme</location>
    </subcellularLocation>
</comment>
<sequence length="5229" mass="597453">MSENLSNELSIISDDIELDFHRDPRVQWFKERILTYIGMEDDELFYSILEESGTKKKLTKFITASLMPNDLSLDKKIFYISKIIVDKLIHEDKEFTEWRIVPPPPPPPALPPKKRKGKRGKQAEVEPMQDETFEGDALENKRAKAARSGKSAKSVKSAKSTKSYKSSKDMDDGDGEDLTEIETAAELTDYVDTEDETKTSIDLRGKDEEFAMGAEETYAFPPPPEDLDPEIDGTVEFYTVVRSVPRIIKYPKLLPLFGAFTPQVVNRNRRYIYFLRQSQEGVPMAESDFLTKQKMPEYILTGCASGKVLMSLGMQLKEMFVPLFRHQFREVTVMNMESSHAILSKQVSYAGDHYKMDETASQVNYLRPSDYRRMSNIARGENAERRMKSMRDGSQPFKQKPSNINADVMDSLTLVKQQDMYDATDKQKSTADEVISDIQDLVGIVEWTIEHIEGEIHMPMPNISILADEQADVDVNDPKLVTQLEEAVNMWQTHIDNTITACLVKTREGDGPVAEYKYWRQRDAELSLLVEQLKQPIVVKILNLLENTNSPYLESFRNFKERLLEQYYLAGDNLKFLSTLLRFFNIIEDDSPLQQVIEIMPELMESIFMVWVLSKGYRTDETMVPLMARISWALCNKLERFLNVHKLFDKSNEEVLSLARAGQKIMEMWHTLYKDTRRNIELSGKGARWEFEQPLLFNTTDYIGTVASDLADVVQVLIDFERIFGAELKSIISDPTQIDDVRKRVKNLVYPIRTIDFSVFVFDNKENWDVIMSDFWKEVRYLEDEAKNYINQSFGNLRSAEEALDVLLKFLEFDTRKSIRQELSTKFDLVMRQFIKEITAIEDKFTRFRKNPPLLRNHPPVAGAIYWARALFNKMKQPVMKFQKVPELNDCEQKKEAFQLYKAFSKVIKEYEDSKFKEWSENCSKFVDNVMKKNILHVKFKKDQESQPKMTGRGQLSKKKDSNTSLSPTDVVNKQIADKRRRDKALMLMRIPGQHYENVRSPSSMSILAKEGLTDVTWRDLTVHKLIQEYDLEFHPNFDRKIFLILRESELLEQLGFNLPSNIRDVAMQKSRLYYELEALDDVISRYNTSSKSLNTSETHLMKEHLLEMERHILPGLTRITWTALGIKDYISDITKGQNSLQAVYQQLKMVEKEIQVLIDQIELFDLFPVIKPLDYVCPETGQPDDTWLYPCKAYFVEVENERMSRISILSRLYDRIGPILMKLEYLILGISTGKSNVMAAYYTFWEKNIFKSLIKLTLENMEQFQQTLSENNAIFQVDAVLVPPDIAMRPTASEVSNIMGYDIKHFLNRLTAFPRWMKNTCVPCPPQRIAEATGNEFYVFSFFEDILRVASINDITLLIQDTMYRLTQDINTYIQKWQKYQHLWAFDKQLSCEKYTQIHDQIHKYDEKFFFFEDIISDLTGHVKFVDIGAIRVNLRPIIRQIQDHAQEWKNILGHCLASKTRMNMYDLKNQIESLRMTMNMNIKGLEDFKLVMATITQVQAMTITAEVKYRGMQEIFHMLRQHGIEVSDEDLNFAKNLESSWGSLYQSSLFRAKTLEQTKEKFSKLNVVQISTFLRELDEFIEKFDQEGPGTVGDDMEKGLLLMEEYAKYFDELESRKKNLQAAEQLFDNPLADFSNFNRAKNDYQAMELIYKIYKAQRNARENWARTLWVNLNAQALVDGIEQFFKEYRKLSKAVRLTPMGLMLDQKMKQFKSVVPLMVSLKNEAMRERHWKELMAKTGQEFDMSPDRFTLENMFAMELHKHQDVAEQIVNHAIKELAIERGVKELQETWSTVAFTVSRHSAGGEERGFTLDPCDEVLARLDDDAMTLQGMAASQFIGPFFSVVQTWERRLSLISEVIEEWLATQRKWLYLEGIFVGGDIRSQLPDEAKKFDDIDRSFRRIMLDTAKRLNVVDCCTISGRLEEFINLGIGLQKCQKSLNDYLDSKRRIFPRFFFISTDELLSILGSSECSCVQEHMIKMFDNIRALELYVDHTNRPVATKMISAEGETMEFRYVVYTEGRVEDWMNLVLAEMRNTNKFITKKAIFYYGKNWNVPRTEWIMEYQGMVCLAANGVWWTAETEETFLRIRKGNKRAMKEHLQQQNEQLDGLVVKVRQDLSPNDRLKFRTITTIDVHARDIIEGFVRDNVTEAAAFQWESQLRFYWLKRDDNLWIKQCTGLFEYGYEYMGLNGRLVITPLTDRIYLTITQALTMQLGGAPAGPAGTGKTETVKDLAKALGLLCIVTNCGEGMDFRAVGQILAGLCQCGAWGCFDEFNRIDISVLSVISSQLQCIRSALLMKLKRFTFEGQEIAMDSKVGIFITMNPGYAGRTELPESVKALFRPVVCILPDLEMICQISLFSDGFLTAKVLAKKMTVLYKVAREQLSKQSHYDWGLRALTAVLRMAGTLRRASPARPEIVVLMRALRDMNHPKFVFEDVPLFLGLIKDLFPGLECPRVGYPEFNAAVTQVLERDGYIVLPHQVDKIVQLYETMMTRHCTMLVGPTGGGKTVILQTLCKAQTDLGLPTKLTVLNPKACSVIELYGVLDPVTRDWTDGLYSKIFREMNRPSEKDERRYCLFDGDVDALWIENMNSVMDDNKLLTLANGERIRLAPYCALLFEVGDLNYASPATVSRAGMVYVDPKNLGYQPYWDRWVRGRSNEEEREQLQDLFEHYVPGAINYIVLGLFGLQQQTPLRTVVPQTSLNLVVQLCYMISGLLPNREDSNEEIDRTVVECVFMVSMYNSLGAAIVDNGRFDFDAYIKKTCPMMLVEDNPEKKATTKYFPMGFPSLYDYCLELTTKTWDAWEWLVPEYIHDRDMKFPSILVPTVDTLRVTWLIKIMESVERPVVLVGDTGTSKTAIITNYLRGLPADKYMIQQMNFSSRTSSMDVQRNLESVVEKRTKDTFGPPIGKKMLVFIDDMNMPIVDTYGTQQPIALLKLLFERKGFYDRGKDLNWKNLKDIGFLAAMGKAGGGRNDVDPRFISMFSVYNLQFPSESTLRHIYVSILSGHFSIFSEGIQNIVDKMVQMTLDLYKIIIVELPPTPAKFHYIFNLRDLSRVAAGLCLAHPKMFADKRSVLRCWRNEFTRVVCDRLITTHDNELMRGHIQEHLVKYFPEEEPVVLEEIVLPEEEEKHPEEEEDEFMLSEEKQKAQEVTDESETLMEEEVEEEAERVVTLEEYVLRDPLLFGDYRNALDEDEVRYYEDLLDYEAVYFLFQEILEEYSERVGPMSVVLFEDCLEHLTRAHRVLRMPQGHLLLVGVGGSGKKCICRLAAFAAGNQHLMLVGVGGSGKKCICRLAAFAAGNQHLMLVGVSGSGKKCICRLAAFAAGKHHLMLVGVGGSGKKCICRLAAFAAGKQHLKLVSVGGSGKKCICRLAAFAAGNQHLKLVSVGGSGKKCICCLAAFAADNQHLMLVSVSGSGKKCICRLAAFAADNQHLMLVGVSGSGKKCICRLAAFAAGNQHLLLVGVGGSGKKCICRLAAFAAGKQHLMLVGVGGSGKKCICRLAAFAAGNQHLMLVGVGGSGKKCICRLAAFAAGNQHLMLVGVGGSSKKCICRLAAFSACNQHLMLVGVGALARSCEMFEITITRNYNENTFKEDMKRLYNQLGVVGKPTVFLFTASQILEEGFLELINNMLMIGMIPALFDDDEKDAIINSLRNESYDAGYGIGKDSVWNYFCNKCAENLHIVLSMSPSGDILRNRCRSFPGLVNNTTIDWQFPWPKQALLAVANVFLADVKKIPDEFRSIIVEHVVHVHLSVARYSAEFLARLRRNNYVTPKHYMDFLNGYISLLGEKDAFIVAQCERLKGGLAKIEEANVQLEDLNAKLAVQKVIVAEQTKECEDLLKEISTATDAAVAKQQVAAEKSQEITEQSKVIAEEKSEAEEVLSAALPALEAARLALSDLDKNDITEIRSFATPPEAVQVVCECVAIIRGVKDVSWKGAKGMMADPNFLRNLQEMNCDLITQAQVKAVKAHMKKSKKLETMQQISKAGYGLLKFVTAVLAYCAVYREVKPKKDKVEALEKEYTEAVNYLASLNREIERLQKTLDGLNSRYETAILRRQELQEETDLMMRRLIAADKLMSGLSSEQKRWTEDLEALHLEQSRLIGNCLLAASFLSYAGPFSFSFRDTMIYEDWLGDVKERGIPLTEPFTIQKNLTNEVEISSWNSEGLPPDELSVQNGILTTRASRFPLCIDPQTQALSWIKKKEAKNNLKVLSFNDPQFVRQLEMAIKYGIPVLFQDVNEYIDPVVDNVLEKNIKVESGRTFVMLGSMEVDYDPNFRLYLTTKLANPQFNPAVYSKAVVINYTVTVQGLEDQLLSVVVRAERADLEEQRENLIMETSANKSLLSGLEDSLLRELATSTGNMLDNVELVNTLENTKSKAAEVMEKLDLAAATTRDIEKLRDGYRPVAKRGSILFFVLSDMAVVNSMYQYSLSSYLDVFSFSLRKAMPNVILAKRLKNIIDMLTKNVYDYGCTGIFERHKLLYSFQMNIKLEQSEGNVSQAQLDFFIKGNVSLEKASIACPASWISGQSWQDITKLSVDFPETFGSLPGDISRGLEDWREWFDSDTPESNKIPNGYRELANPFELLMLLRCFRVDRVYRALNDYITVTLGEEFITPPVISLDMIFEQTTPFTPVVFILSPGSDPTADLMKLADRSGFGGGKFKYLSLGQGQESTALSLLEGAISHGQWLILQNCHLLIAFLREVEKQLELMTKPHPEYRLWLTTDPTPTFPIGILQRSLKVVTEPPNGLKLNLRNTYFKMRAQVLEECSHPQFKKLVYVLAFFHAVVQERRKYDKIGWNISYDFSESDFVVCMQILQCYLERSADAIPWATLKYLFGEVMYGGRVIDDFDRRVVGTYMDEYLGEFLFDKFQPFHFYKDENFDYVIPPDGERENYIEFIDTLPLANTPEVFGLHPNAEIGYFSQAVREMWTHLIDLQPQTIRKLDLRSKGEVGGAMSREDFIDSTAADVLAKLPPLYEIWRVRKQFEMNITPSLVVLLQELERFNRLIKKMRSTLWRVRKALAGEIGMDAVLDNVASSLYNGQLPTVWRALAPATCKPLAAWMDHFTERARQYTDWASVEEPLVMWLSGLHVPESYLIAHVQTACRANAWPLDRSTQYTRATPYRAPTDIEQRPSAGCYIRGLYLEGARWDHEEGCLKRSHPKVLVTELPIMHIIPIEAHKLKLQNTLRTPVYTTSQRRNAMGVGLVFEADLWTTEHCSHWILQGVCLIMNTD</sequence>
<dbReference type="FunFam" id="1.10.8.710:FF:000002">
    <property type="entry name" value="dynein heavy chain 17, axonemal"/>
    <property type="match status" value="1"/>
</dbReference>
<dbReference type="InterPro" id="IPR041589">
    <property type="entry name" value="DNAH3_AAA_lid_1"/>
</dbReference>
<dbReference type="SMART" id="SM00382">
    <property type="entry name" value="AAA"/>
    <property type="match status" value="3"/>
</dbReference>
<comment type="similarity">
    <text evidence="3">Belongs to the dynein heavy chain family.</text>
</comment>
<dbReference type="PANTHER" id="PTHR22878">
    <property type="entry name" value="DYNEIN HEAVY CHAIN 6, AXONEMAL-LIKE-RELATED"/>
    <property type="match status" value="1"/>
</dbReference>
<dbReference type="FunFam" id="3.40.50.300:FF:001855">
    <property type="entry name" value="Dynein axonemal heavy chain 10"/>
    <property type="match status" value="1"/>
</dbReference>
<dbReference type="FunFam" id="1.10.8.720:FF:000005">
    <property type="entry name" value="Dynein axonemal heavy chain 10"/>
    <property type="match status" value="1"/>
</dbReference>
<keyword evidence="12" id="KW-0969">Cilium</keyword>
<dbReference type="Pfam" id="PF12777">
    <property type="entry name" value="MT"/>
    <property type="match status" value="1"/>
</dbReference>
<dbReference type="InterPro" id="IPR004273">
    <property type="entry name" value="Dynein_heavy_D6_P-loop"/>
</dbReference>
<dbReference type="InterPro" id="IPR035706">
    <property type="entry name" value="AAA_9"/>
</dbReference>
<keyword evidence="23" id="KW-1185">Reference proteome</keyword>
<evidence type="ECO:0000256" key="19">
    <source>
        <dbReference type="SAM" id="Coils"/>
    </source>
</evidence>
<evidence type="ECO:0000256" key="14">
    <source>
        <dbReference type="ARBA" id="ARBA00023212"/>
    </source>
</evidence>
<evidence type="ECO:0000256" key="8">
    <source>
        <dbReference type="ARBA" id="ARBA00022840"/>
    </source>
</evidence>
<dbReference type="Pfam" id="PF12780">
    <property type="entry name" value="AAA_8"/>
    <property type="match status" value="2"/>
</dbReference>